<dbReference type="FunFam" id="1.10.510.10:FF:000571">
    <property type="entry name" value="Maternal embryonic leucine zipper kinase"/>
    <property type="match status" value="1"/>
</dbReference>
<feature type="region of interest" description="Disordered" evidence="5">
    <location>
        <begin position="701"/>
        <end position="829"/>
    </location>
</feature>
<protein>
    <recommendedName>
        <fullName evidence="6">Protein kinase domain-containing protein</fullName>
    </recommendedName>
</protein>
<dbReference type="InterPro" id="IPR011009">
    <property type="entry name" value="Kinase-like_dom_sf"/>
</dbReference>
<feature type="compositionally biased region" description="Polar residues" evidence="5">
    <location>
        <begin position="335"/>
        <end position="344"/>
    </location>
</feature>
<keyword evidence="4" id="KW-0175">Coiled coil</keyword>
<feature type="binding site" evidence="3">
    <location>
        <position position="79"/>
    </location>
    <ligand>
        <name>ATP</name>
        <dbReference type="ChEBI" id="CHEBI:30616"/>
    </ligand>
</feature>
<gene>
    <name evidence="7" type="ORF">L201_003339</name>
</gene>
<dbReference type="SMART" id="SM00220">
    <property type="entry name" value="S_TKc"/>
    <property type="match status" value="1"/>
</dbReference>
<reference evidence="7 8" key="1">
    <citation type="submission" date="2024-01" db="EMBL/GenBank/DDBJ databases">
        <title>Comparative genomics of Cryptococcus and Kwoniella reveals pathogenesis evolution and contrasting modes of karyotype evolution via chromosome fusion or intercentromeric recombination.</title>
        <authorList>
            <person name="Coelho M.A."/>
            <person name="David-Palma M."/>
            <person name="Shea T."/>
            <person name="Bowers K."/>
            <person name="McGinley-Smith S."/>
            <person name="Mohammad A.W."/>
            <person name="Gnirke A."/>
            <person name="Yurkov A.M."/>
            <person name="Nowrousian M."/>
            <person name="Sun S."/>
            <person name="Cuomo C.A."/>
            <person name="Heitman J."/>
        </authorList>
    </citation>
    <scope>NUCLEOTIDE SEQUENCE [LARGE SCALE GENOMIC DNA]</scope>
    <source>
        <strain evidence="7 8">CBS 6074</strain>
    </source>
</reference>
<keyword evidence="8" id="KW-1185">Reference proteome</keyword>
<accession>A0AAX4JU62</accession>
<dbReference type="PROSITE" id="PS00108">
    <property type="entry name" value="PROTEIN_KINASE_ST"/>
    <property type="match status" value="1"/>
</dbReference>
<feature type="compositionally biased region" description="Basic and acidic residues" evidence="5">
    <location>
        <begin position="803"/>
        <end position="812"/>
    </location>
</feature>
<dbReference type="GO" id="GO:0005737">
    <property type="term" value="C:cytoplasm"/>
    <property type="evidence" value="ECO:0007669"/>
    <property type="project" value="TreeGrafter"/>
</dbReference>
<proteinExistence type="predicted"/>
<feature type="domain" description="Protein kinase" evidence="6">
    <location>
        <begin position="49"/>
        <end position="295"/>
    </location>
</feature>
<dbReference type="AlphaFoldDB" id="A0AAX4JU62"/>
<evidence type="ECO:0000256" key="1">
    <source>
        <dbReference type="ARBA" id="ARBA00022741"/>
    </source>
</evidence>
<feature type="region of interest" description="Disordered" evidence="5">
    <location>
        <begin position="617"/>
        <end position="642"/>
    </location>
</feature>
<dbReference type="InterPro" id="IPR000719">
    <property type="entry name" value="Prot_kinase_dom"/>
</dbReference>
<feature type="compositionally biased region" description="Basic and acidic residues" evidence="5">
    <location>
        <begin position="764"/>
        <end position="786"/>
    </location>
</feature>
<keyword evidence="2 3" id="KW-0067">ATP-binding</keyword>
<feature type="compositionally biased region" description="Polar residues" evidence="5">
    <location>
        <begin position="748"/>
        <end position="757"/>
    </location>
</feature>
<dbReference type="EMBL" id="CP144101">
    <property type="protein sequence ID" value="WWC88428.1"/>
    <property type="molecule type" value="Genomic_DNA"/>
</dbReference>
<feature type="compositionally biased region" description="Low complexity" evidence="5">
    <location>
        <begin position="381"/>
        <end position="391"/>
    </location>
</feature>
<evidence type="ECO:0000259" key="6">
    <source>
        <dbReference type="PROSITE" id="PS50011"/>
    </source>
</evidence>
<evidence type="ECO:0000256" key="4">
    <source>
        <dbReference type="SAM" id="Coils"/>
    </source>
</evidence>
<evidence type="ECO:0000256" key="5">
    <source>
        <dbReference type="SAM" id="MobiDB-lite"/>
    </source>
</evidence>
<feature type="region of interest" description="Disordered" evidence="5">
    <location>
        <begin position="488"/>
        <end position="519"/>
    </location>
</feature>
<evidence type="ECO:0000313" key="8">
    <source>
        <dbReference type="Proteomes" id="UP001355207"/>
    </source>
</evidence>
<dbReference type="GO" id="GO:0005524">
    <property type="term" value="F:ATP binding"/>
    <property type="evidence" value="ECO:0007669"/>
    <property type="project" value="UniProtKB-UniRule"/>
</dbReference>
<dbReference type="InterPro" id="IPR017441">
    <property type="entry name" value="Protein_kinase_ATP_BS"/>
</dbReference>
<dbReference type="InterPro" id="IPR008271">
    <property type="entry name" value="Ser/Thr_kinase_AS"/>
</dbReference>
<dbReference type="GO" id="GO:0004674">
    <property type="term" value="F:protein serine/threonine kinase activity"/>
    <property type="evidence" value="ECO:0007669"/>
    <property type="project" value="TreeGrafter"/>
</dbReference>
<feature type="compositionally biased region" description="Acidic residues" evidence="5">
    <location>
        <begin position="458"/>
        <end position="469"/>
    </location>
</feature>
<dbReference type="Pfam" id="PF00069">
    <property type="entry name" value="Pkinase"/>
    <property type="match status" value="1"/>
</dbReference>
<name>A0AAX4JU62_9TREE</name>
<dbReference type="GO" id="GO:0035556">
    <property type="term" value="P:intracellular signal transduction"/>
    <property type="evidence" value="ECO:0007669"/>
    <property type="project" value="TreeGrafter"/>
</dbReference>
<dbReference type="CDD" id="cd14003">
    <property type="entry name" value="STKc_AMPK-like"/>
    <property type="match status" value="1"/>
</dbReference>
<evidence type="ECO:0000313" key="7">
    <source>
        <dbReference type="EMBL" id="WWC88428.1"/>
    </source>
</evidence>
<organism evidence="7 8">
    <name type="scientific">Kwoniella dendrophila CBS 6074</name>
    <dbReference type="NCBI Taxonomy" id="1295534"/>
    <lineage>
        <taxon>Eukaryota</taxon>
        <taxon>Fungi</taxon>
        <taxon>Dikarya</taxon>
        <taxon>Basidiomycota</taxon>
        <taxon>Agaricomycotina</taxon>
        <taxon>Tremellomycetes</taxon>
        <taxon>Tremellales</taxon>
        <taxon>Cryptococcaceae</taxon>
        <taxon>Kwoniella</taxon>
    </lineage>
</organism>
<keyword evidence="1 3" id="KW-0547">Nucleotide-binding</keyword>
<dbReference type="RefSeq" id="XP_066075191.1">
    <property type="nucleotide sequence ID" value="XM_066219094.1"/>
</dbReference>
<dbReference type="SUPFAM" id="SSF56112">
    <property type="entry name" value="Protein kinase-like (PK-like)"/>
    <property type="match status" value="1"/>
</dbReference>
<feature type="coiled-coil region" evidence="4">
    <location>
        <begin position="17"/>
        <end position="44"/>
    </location>
</feature>
<dbReference type="Gene3D" id="1.10.510.10">
    <property type="entry name" value="Transferase(Phosphotransferase) domain 1"/>
    <property type="match status" value="1"/>
</dbReference>
<dbReference type="GeneID" id="91094009"/>
<sequence length="829" mass="91731">MATPRRGGGQNSYAYTANSANNKAAQLTNAYQELAKELNSDKLKVVGGYTLGRVIGEGTYGSVHLATHRLTGTRCAIKKIPKSFTPHLTREIHHHRRLHHPSIVHLHEIIATESHIWLVTELCSGGELFDYLVERGRLLEGEARKLFGELAIAVGYMHREGVVHRDLKLENVLLDGELRIKLGDLGFVREWQRGRLMDTFCGTTGYASPEMLAGRKYLGVETDIWSMGIILYTLLCGGLPFDDDDERVMKELIMKGEYEEPDWLSEEARSLIRGMLQHESSQRLTLEGIFTHPWFKMTIVDRIQGQAGDSHSIPPSPLPNSPGSGDEFFAEPFTKNATSGSSRLTPHLAQPSPLSMHTPTVPRAESEPSEASVADSEGNQAESTDTTPPTTAEEDDGDGETPPVHRVNSSEFSATEKALELLHPNSSQTTIKRPGSVSPRSGSYHKNKVARRTTLEGQIEEDENNEGEDVAASLPVLDDHSLHLPVAQHSRTPSRTKRRSVSSTMSMERRHSHHSMSGQWQRYHPEDYITKLNEDRPVPFSTPSEKYLLNQLNDMGMDIGQLKHSVESDACDSSAAMWWILRTKQAERGETDDVIVARETTAAKKREKAAAYAREERRKAREAAKEQSGTIESHEFGSPAVTFKNETSSIPVTPSFTIMDLGAPIATPSQPVFASPEHLPVSSNPSAIEALNAVKLPQFELQPPPGTLAPQNHIPTTPPREALSRELLSSPEASPARNDEERTKKRSPSMSMLQRATSAWVGSKKTEEKERSDTDSPVLHKDDRRSTSPSKLHKPPPKPKSLPRPDSEHEHASSSLHVTSAPTPPLLLI</sequence>
<feature type="region of interest" description="Disordered" evidence="5">
    <location>
        <begin position="306"/>
        <end position="469"/>
    </location>
</feature>
<dbReference type="PROSITE" id="PS00107">
    <property type="entry name" value="PROTEIN_KINASE_ATP"/>
    <property type="match status" value="1"/>
</dbReference>
<dbReference type="PANTHER" id="PTHR24346:SF110">
    <property type="entry name" value="NON-SPECIFIC SERINE_THREONINE PROTEIN KINASE"/>
    <property type="match status" value="1"/>
</dbReference>
<dbReference type="Proteomes" id="UP001355207">
    <property type="component" value="Chromosome 4"/>
</dbReference>
<evidence type="ECO:0000256" key="2">
    <source>
        <dbReference type="ARBA" id="ARBA00022840"/>
    </source>
</evidence>
<dbReference type="PROSITE" id="PS50011">
    <property type="entry name" value="PROTEIN_KINASE_DOM"/>
    <property type="match status" value="1"/>
</dbReference>
<evidence type="ECO:0000256" key="3">
    <source>
        <dbReference type="PROSITE-ProRule" id="PRU10141"/>
    </source>
</evidence>
<dbReference type="PANTHER" id="PTHR24346">
    <property type="entry name" value="MAP/MICROTUBULE AFFINITY-REGULATING KINASE"/>
    <property type="match status" value="1"/>
</dbReference>